<reference evidence="2" key="1">
    <citation type="journal article" date="2015" name="Front. Microbiol.">
        <title>Combining genomic sequencing methods to explore viral diversity and reveal potential virus-host interactions.</title>
        <authorList>
            <person name="Chow C.E."/>
            <person name="Winget D.M."/>
            <person name="White R.A.III."/>
            <person name="Hallam S.J."/>
            <person name="Suttle C.A."/>
        </authorList>
    </citation>
    <scope>NUCLEOTIDE SEQUENCE</scope>
    <source>
        <strain evidence="2">Oxic1_7</strain>
    </source>
</reference>
<accession>A0A0F7LAP6</accession>
<reference evidence="2" key="2">
    <citation type="submission" date="2015-03" db="EMBL/GenBank/DDBJ databases">
        <authorList>
            <person name="Chow C.-E.T."/>
            <person name="Winget D.M."/>
            <person name="White R.A.III."/>
            <person name="Hallam S.J."/>
            <person name="Suttle C.A."/>
        </authorList>
    </citation>
    <scope>NUCLEOTIDE SEQUENCE</scope>
    <source>
        <strain evidence="2">Oxic1_7</strain>
    </source>
</reference>
<sequence>MRLYDHVPMIQEILQGVLLFFVYKVLYSIDYVFDRILQKFFYYVMLHVF</sequence>
<organism evidence="2">
    <name type="scientific">uncultured marine virus</name>
    <dbReference type="NCBI Taxonomy" id="186617"/>
    <lineage>
        <taxon>Viruses</taxon>
        <taxon>environmental samples</taxon>
    </lineage>
</organism>
<keyword evidence="1" id="KW-1133">Transmembrane helix</keyword>
<keyword evidence="1" id="KW-0812">Transmembrane</keyword>
<feature type="transmembrane region" description="Helical" evidence="1">
    <location>
        <begin position="13"/>
        <end position="33"/>
    </location>
</feature>
<dbReference type="EMBL" id="KR029602">
    <property type="protein sequence ID" value="AKH48241.1"/>
    <property type="molecule type" value="Genomic_DNA"/>
</dbReference>
<keyword evidence="1" id="KW-0472">Membrane</keyword>
<protein>
    <submittedName>
        <fullName evidence="2">Uncharacterized protein</fullName>
    </submittedName>
</protein>
<evidence type="ECO:0000256" key="1">
    <source>
        <dbReference type="SAM" id="Phobius"/>
    </source>
</evidence>
<name>A0A0F7LAP6_9VIRU</name>
<proteinExistence type="predicted"/>
<evidence type="ECO:0000313" key="2">
    <source>
        <dbReference type="EMBL" id="AKH48241.1"/>
    </source>
</evidence>